<protein>
    <submittedName>
        <fullName evidence="4">TolC family protein</fullName>
    </submittedName>
</protein>
<reference evidence="5" key="1">
    <citation type="journal article" date="2019" name="Int. J. Syst. Evol. Microbiol.">
        <title>The Global Catalogue of Microorganisms (GCM) 10K type strain sequencing project: providing services to taxonomists for standard genome sequencing and annotation.</title>
        <authorList>
            <consortium name="The Broad Institute Genomics Platform"/>
            <consortium name="The Broad Institute Genome Sequencing Center for Infectious Disease"/>
            <person name="Wu L."/>
            <person name="Ma J."/>
        </authorList>
    </citation>
    <scope>NUCLEOTIDE SEQUENCE [LARGE SCALE GENOMIC DNA]</scope>
    <source>
        <strain evidence="5">KCTC 42424</strain>
    </source>
</reference>
<gene>
    <name evidence="4" type="ORF">ACFOMG_14955</name>
</gene>
<dbReference type="Proteomes" id="UP001595722">
    <property type="component" value="Unassembled WGS sequence"/>
</dbReference>
<proteinExistence type="inferred from homology"/>
<dbReference type="SUPFAM" id="SSF56954">
    <property type="entry name" value="Outer membrane efflux proteins (OEP)"/>
    <property type="match status" value="1"/>
</dbReference>
<comment type="similarity">
    <text evidence="1">Belongs to the outer membrane factor (OMF) (TC 1.B.17) family.</text>
</comment>
<name>A0ABV7VXG0_9GAMM</name>
<feature type="coiled-coil region" evidence="2">
    <location>
        <begin position="329"/>
        <end position="363"/>
    </location>
</feature>
<feature type="signal peptide" evidence="3">
    <location>
        <begin position="1"/>
        <end position="34"/>
    </location>
</feature>
<dbReference type="InterPro" id="IPR003423">
    <property type="entry name" value="OMP_efflux"/>
</dbReference>
<evidence type="ECO:0000313" key="4">
    <source>
        <dbReference type="EMBL" id="MFC3681402.1"/>
    </source>
</evidence>
<evidence type="ECO:0000256" key="1">
    <source>
        <dbReference type="ARBA" id="ARBA00007613"/>
    </source>
</evidence>
<keyword evidence="5" id="KW-1185">Reference proteome</keyword>
<organism evidence="4 5">
    <name type="scientific">Bacterioplanoides pacificum</name>
    <dbReference type="NCBI Taxonomy" id="1171596"/>
    <lineage>
        <taxon>Bacteria</taxon>
        <taxon>Pseudomonadati</taxon>
        <taxon>Pseudomonadota</taxon>
        <taxon>Gammaproteobacteria</taxon>
        <taxon>Oceanospirillales</taxon>
        <taxon>Oceanospirillaceae</taxon>
        <taxon>Bacterioplanoides</taxon>
    </lineage>
</organism>
<keyword evidence="2" id="KW-0175">Coiled coil</keyword>
<evidence type="ECO:0000256" key="2">
    <source>
        <dbReference type="SAM" id="Coils"/>
    </source>
</evidence>
<dbReference type="EMBL" id="JBHRYB010000015">
    <property type="protein sequence ID" value="MFC3681402.1"/>
    <property type="molecule type" value="Genomic_DNA"/>
</dbReference>
<evidence type="ECO:0000313" key="5">
    <source>
        <dbReference type="Proteomes" id="UP001595722"/>
    </source>
</evidence>
<keyword evidence="3" id="KW-0732">Signal</keyword>
<dbReference type="Gene3D" id="1.20.1600.10">
    <property type="entry name" value="Outer membrane efflux proteins (OEP)"/>
    <property type="match status" value="1"/>
</dbReference>
<dbReference type="RefSeq" id="WP_376867790.1">
    <property type="nucleotide sequence ID" value="NZ_JBHRYB010000015.1"/>
</dbReference>
<comment type="caution">
    <text evidence="4">The sequence shown here is derived from an EMBL/GenBank/DDBJ whole genome shotgun (WGS) entry which is preliminary data.</text>
</comment>
<accession>A0ABV7VXG0</accession>
<feature type="chain" id="PRO_5045219701" evidence="3">
    <location>
        <begin position="35"/>
        <end position="423"/>
    </location>
</feature>
<sequence length="423" mass="48490">MKPSSRIKKPAFRHSLQTLAAISIFTLITPQVTAAEPTNSMGWIRQQIERLPDLQAAREKRNATLSQANALTQPLYNPELGAGYEQEGSAENYQLTLSQKIDWWDQRGKQSEQAELLRVKAEQEYRRNYQQTLSSTLQALVNWQASRERYQLAMEQERQLDQLINLVQDRQQSGDLGQIDVELTLLSLSQTLADTAEAVAAYQSSENEVRRWLPNWQANRSLLNKQFWQRLSQLLQSSSDKKPDQFLNTLPELRIAKAEWEIQRAAAEQLQLSNKPEPSIAINAGRNGEDDVIGLNLSIPLNIRNGYQDVNQAALQQTFAAEARYLAINRELRYQLDSSRALAEQYRRQKQRWQTIMQSSQANSGELLRRQWQTGDLGTSQYLQALKQRNEGINAGITLTHESRLAMITWLYSSGQINQVFNF</sequence>
<dbReference type="Pfam" id="PF02321">
    <property type="entry name" value="OEP"/>
    <property type="match status" value="1"/>
</dbReference>
<evidence type="ECO:0000256" key="3">
    <source>
        <dbReference type="SAM" id="SignalP"/>
    </source>
</evidence>